<reference evidence="1 2" key="1">
    <citation type="submission" date="2014-07" db="EMBL/GenBank/DDBJ databases">
        <title>Draft Genome Sequence of Gephyronic Acid Producer, Cystobacter violaceus Strain Cb vi76.</title>
        <authorList>
            <person name="Stevens D.C."/>
            <person name="Young J."/>
            <person name="Carmichael R."/>
            <person name="Tan J."/>
            <person name="Taylor R.E."/>
        </authorList>
    </citation>
    <scope>NUCLEOTIDE SEQUENCE [LARGE SCALE GENOMIC DNA]</scope>
    <source>
        <strain evidence="1 2">Cb vi76</strain>
    </source>
</reference>
<dbReference type="EMBL" id="JPMI01000329">
    <property type="protein sequence ID" value="KFA87817.1"/>
    <property type="molecule type" value="Genomic_DNA"/>
</dbReference>
<accession>A0A084SH82</accession>
<dbReference type="RefSeq" id="WP_043410963.1">
    <property type="nucleotide sequence ID" value="NZ_JPMI01000329.1"/>
</dbReference>
<protein>
    <submittedName>
        <fullName evidence="1">Uncharacterized protein</fullName>
    </submittedName>
</protein>
<dbReference type="AlphaFoldDB" id="A0A084SH82"/>
<sequence length="112" mass="12395">MYLFLAFLDHADQPERAIRRLRDFGIPEPLVVRARSAAATLSAEVPVFAGLRSLALGADEDRLVLVSLLPAQSAEEVERLVQRVQLEMDADDPPMGRLVALPVIAAPMHRRE</sequence>
<evidence type="ECO:0000313" key="1">
    <source>
        <dbReference type="EMBL" id="KFA87817.1"/>
    </source>
</evidence>
<name>A0A084SH82_9BACT</name>
<organism evidence="1 2">
    <name type="scientific">Archangium violaceum Cb vi76</name>
    <dbReference type="NCBI Taxonomy" id="1406225"/>
    <lineage>
        <taxon>Bacteria</taxon>
        <taxon>Pseudomonadati</taxon>
        <taxon>Myxococcota</taxon>
        <taxon>Myxococcia</taxon>
        <taxon>Myxococcales</taxon>
        <taxon>Cystobacterineae</taxon>
        <taxon>Archangiaceae</taxon>
        <taxon>Archangium</taxon>
    </lineage>
</organism>
<dbReference type="Proteomes" id="UP000028547">
    <property type="component" value="Unassembled WGS sequence"/>
</dbReference>
<evidence type="ECO:0000313" key="2">
    <source>
        <dbReference type="Proteomes" id="UP000028547"/>
    </source>
</evidence>
<gene>
    <name evidence="1" type="ORF">Q664_45400</name>
</gene>
<proteinExistence type="predicted"/>
<comment type="caution">
    <text evidence="1">The sequence shown here is derived from an EMBL/GenBank/DDBJ whole genome shotgun (WGS) entry which is preliminary data.</text>
</comment>